<dbReference type="AlphaFoldDB" id="E1R7L0"/>
<dbReference type="InterPro" id="IPR001347">
    <property type="entry name" value="SIS_dom"/>
</dbReference>
<evidence type="ECO:0000259" key="1">
    <source>
        <dbReference type="PROSITE" id="PS51464"/>
    </source>
</evidence>
<reference evidence="2 3" key="1">
    <citation type="journal article" date="2010" name="Stand. Genomic Sci.">
        <title>Complete genome sequence of Spirochaeta smaragdinae type strain (SEBR 4228).</title>
        <authorList>
            <person name="Mavromatis K."/>
            <person name="Yasawong M."/>
            <person name="Chertkov O."/>
            <person name="Lapidus A."/>
            <person name="Lucas S."/>
            <person name="Nolan M."/>
            <person name="Del Rio T.G."/>
            <person name="Tice H."/>
            <person name="Cheng J.F."/>
            <person name="Pitluck S."/>
            <person name="Liolios K."/>
            <person name="Ivanova N."/>
            <person name="Tapia R."/>
            <person name="Han C."/>
            <person name="Bruce D."/>
            <person name="Goodwin L."/>
            <person name="Pati A."/>
            <person name="Chen A."/>
            <person name="Palaniappan K."/>
            <person name="Land M."/>
            <person name="Hauser L."/>
            <person name="Chang Y.J."/>
            <person name="Jeffries C.D."/>
            <person name="Detter J.C."/>
            <person name="Rohde M."/>
            <person name="Brambilla E."/>
            <person name="Spring S."/>
            <person name="Goker M."/>
            <person name="Sikorski J."/>
            <person name="Woyke T."/>
            <person name="Bristow J."/>
            <person name="Eisen J.A."/>
            <person name="Markowitz V."/>
            <person name="Hugenholtz P."/>
            <person name="Klenk H.P."/>
            <person name="Kyrpides N.C."/>
        </authorList>
    </citation>
    <scope>NUCLEOTIDE SEQUENCE [LARGE SCALE GENOMIC DNA]</scope>
    <source>
        <strain evidence="3">DSM 11293 / JCM 15392 / SEBR 4228</strain>
    </source>
</reference>
<dbReference type="EMBL" id="CP002116">
    <property type="protein sequence ID" value="ADK82715.1"/>
    <property type="molecule type" value="Genomic_DNA"/>
</dbReference>
<dbReference type="Pfam" id="PF13580">
    <property type="entry name" value="SIS_2"/>
    <property type="match status" value="1"/>
</dbReference>
<accession>E1R7L0</accession>
<organism evidence="2 3">
    <name type="scientific">Sediminispirochaeta smaragdinae (strain DSM 11293 / JCM 15392 / SEBR 4228)</name>
    <name type="common">Spirochaeta smaragdinae</name>
    <dbReference type="NCBI Taxonomy" id="573413"/>
    <lineage>
        <taxon>Bacteria</taxon>
        <taxon>Pseudomonadati</taxon>
        <taxon>Spirochaetota</taxon>
        <taxon>Spirochaetia</taxon>
        <taxon>Spirochaetales</taxon>
        <taxon>Spirochaetaceae</taxon>
        <taxon>Sediminispirochaeta</taxon>
    </lineage>
</organism>
<dbReference type="Proteomes" id="UP000002318">
    <property type="component" value="Chromosome"/>
</dbReference>
<evidence type="ECO:0000313" key="2">
    <source>
        <dbReference type="EMBL" id="ADK82715.1"/>
    </source>
</evidence>
<protein>
    <recommendedName>
        <fullName evidence="1">SIS domain-containing protein</fullName>
    </recommendedName>
</protein>
<dbReference type="eggNOG" id="COG4821">
    <property type="taxonomic scope" value="Bacteria"/>
</dbReference>
<dbReference type="Gene3D" id="3.40.50.10490">
    <property type="entry name" value="Glucose-6-phosphate isomerase like protein, domain 1"/>
    <property type="match status" value="1"/>
</dbReference>
<dbReference type="PANTHER" id="PTHR30390">
    <property type="entry name" value="SEDOHEPTULOSE 7-PHOSPHATE ISOMERASE / DNAA INITIATOR-ASSOCIATING FACTOR FOR REPLICATION INITIATION"/>
    <property type="match status" value="1"/>
</dbReference>
<dbReference type="OrthoDB" id="9805185at2"/>
<dbReference type="KEGG" id="ssm:Spirs_3629"/>
<dbReference type="GO" id="GO:0097367">
    <property type="term" value="F:carbohydrate derivative binding"/>
    <property type="evidence" value="ECO:0007669"/>
    <property type="project" value="InterPro"/>
</dbReference>
<dbReference type="NCBIfam" id="NF002805">
    <property type="entry name" value="PRK02947.1"/>
    <property type="match status" value="1"/>
</dbReference>
<proteinExistence type="predicted"/>
<dbReference type="RefSeq" id="WP_013256174.1">
    <property type="nucleotide sequence ID" value="NC_014364.1"/>
</dbReference>
<dbReference type="InterPro" id="IPR050099">
    <property type="entry name" value="SIS_GmhA/DiaA_subfam"/>
</dbReference>
<dbReference type="STRING" id="573413.Spirs_3629"/>
<gene>
    <name evidence="2" type="ordered locus">Spirs_3629</name>
</gene>
<feature type="domain" description="SIS" evidence="1">
    <location>
        <begin position="31"/>
        <end position="214"/>
    </location>
</feature>
<dbReference type="SUPFAM" id="SSF53697">
    <property type="entry name" value="SIS domain"/>
    <property type="match status" value="1"/>
</dbReference>
<evidence type="ECO:0000313" key="3">
    <source>
        <dbReference type="Proteomes" id="UP000002318"/>
    </source>
</evidence>
<sequence length="252" mass="27371">MEPRFIQGIQDLLDTFVSRNCLQLQQAVTCCADSIEAGRGIHLFGAGHSALPCMEAFPRIGSFIGFHQLTEPSLGFNGFVTGKGGQRQMSFLEQTSGFAEVIFENYRFSSDDTLIVFSHSGINALPVEMAEMAHSLGMQTIAVVSLAHAKSQSSKAPSGKRLDEVASYVIDTCVPAHDAIVDIGDGEKSGGASTVMSMIVMNTIVSETAALLKKRDVPVMVYPSHNVSQHVDEVLEREKSIFDAYKTFRAKF</sequence>
<dbReference type="PANTHER" id="PTHR30390:SF7">
    <property type="entry name" value="PHOSPHOHEPTOSE ISOMERASE"/>
    <property type="match status" value="1"/>
</dbReference>
<dbReference type="HOGENOM" id="CLU_089975_0_0_12"/>
<name>E1R7L0_SEDSS</name>
<dbReference type="GO" id="GO:1901135">
    <property type="term" value="P:carbohydrate derivative metabolic process"/>
    <property type="evidence" value="ECO:0007669"/>
    <property type="project" value="InterPro"/>
</dbReference>
<dbReference type="InterPro" id="IPR046348">
    <property type="entry name" value="SIS_dom_sf"/>
</dbReference>
<keyword evidence="3" id="KW-1185">Reference proteome</keyword>
<dbReference type="PROSITE" id="PS51464">
    <property type="entry name" value="SIS"/>
    <property type="match status" value="1"/>
</dbReference>